<gene>
    <name evidence="2" type="ORF">NDU88_000726</name>
</gene>
<evidence type="ECO:0000313" key="2">
    <source>
        <dbReference type="EMBL" id="KAJ1196862.1"/>
    </source>
</evidence>
<sequence length="97" mass="10951">MLVESASPAGSDLEIASEDDDDDEDDGDAGIRTVTSRYTRNLLTTNLNYQLVADVLPRMLSPHIFPKNNGHYVWCWACPNIWYSENGDHMKTPLPLR</sequence>
<keyword evidence="3" id="KW-1185">Reference proteome</keyword>
<accession>A0AAV7V9S6</accession>
<name>A0AAV7V9S6_PLEWA</name>
<dbReference type="AlphaFoldDB" id="A0AAV7V9S6"/>
<dbReference type="EMBL" id="JANPWB010000003">
    <property type="protein sequence ID" value="KAJ1196862.1"/>
    <property type="molecule type" value="Genomic_DNA"/>
</dbReference>
<reference evidence="2" key="1">
    <citation type="journal article" date="2022" name="bioRxiv">
        <title>Sequencing and chromosome-scale assembly of the giantPleurodeles waltlgenome.</title>
        <authorList>
            <person name="Brown T."/>
            <person name="Elewa A."/>
            <person name="Iarovenko S."/>
            <person name="Subramanian E."/>
            <person name="Araus A.J."/>
            <person name="Petzold A."/>
            <person name="Susuki M."/>
            <person name="Suzuki K.-i.T."/>
            <person name="Hayashi T."/>
            <person name="Toyoda A."/>
            <person name="Oliveira C."/>
            <person name="Osipova E."/>
            <person name="Leigh N.D."/>
            <person name="Simon A."/>
            <person name="Yun M.H."/>
        </authorList>
    </citation>
    <scope>NUCLEOTIDE SEQUENCE</scope>
    <source>
        <strain evidence="2">20211129_DDA</strain>
        <tissue evidence="2">Liver</tissue>
    </source>
</reference>
<proteinExistence type="predicted"/>
<evidence type="ECO:0000313" key="3">
    <source>
        <dbReference type="Proteomes" id="UP001066276"/>
    </source>
</evidence>
<feature type="region of interest" description="Disordered" evidence="1">
    <location>
        <begin position="1"/>
        <end position="31"/>
    </location>
</feature>
<comment type="caution">
    <text evidence="2">The sequence shown here is derived from an EMBL/GenBank/DDBJ whole genome shotgun (WGS) entry which is preliminary data.</text>
</comment>
<organism evidence="2 3">
    <name type="scientific">Pleurodeles waltl</name>
    <name type="common">Iberian ribbed newt</name>
    <dbReference type="NCBI Taxonomy" id="8319"/>
    <lineage>
        <taxon>Eukaryota</taxon>
        <taxon>Metazoa</taxon>
        <taxon>Chordata</taxon>
        <taxon>Craniata</taxon>
        <taxon>Vertebrata</taxon>
        <taxon>Euteleostomi</taxon>
        <taxon>Amphibia</taxon>
        <taxon>Batrachia</taxon>
        <taxon>Caudata</taxon>
        <taxon>Salamandroidea</taxon>
        <taxon>Salamandridae</taxon>
        <taxon>Pleurodelinae</taxon>
        <taxon>Pleurodeles</taxon>
    </lineage>
</organism>
<evidence type="ECO:0000256" key="1">
    <source>
        <dbReference type="SAM" id="MobiDB-lite"/>
    </source>
</evidence>
<dbReference type="Proteomes" id="UP001066276">
    <property type="component" value="Chromosome 2_1"/>
</dbReference>
<feature type="compositionally biased region" description="Acidic residues" evidence="1">
    <location>
        <begin position="15"/>
        <end position="28"/>
    </location>
</feature>
<protein>
    <submittedName>
        <fullName evidence="2">Uncharacterized protein</fullName>
    </submittedName>
</protein>